<accession>A0A3B0XF28</accession>
<feature type="coiled-coil region" evidence="1">
    <location>
        <begin position="2"/>
        <end position="29"/>
    </location>
</feature>
<name>A0A3B0XF28_9ZZZZ</name>
<evidence type="ECO:0000256" key="1">
    <source>
        <dbReference type="SAM" id="Coils"/>
    </source>
</evidence>
<dbReference type="AlphaFoldDB" id="A0A3B0XF28"/>
<proteinExistence type="predicted"/>
<dbReference type="EMBL" id="UOFJ01000089">
    <property type="protein sequence ID" value="VAW63220.1"/>
    <property type="molecule type" value="Genomic_DNA"/>
</dbReference>
<protein>
    <recommendedName>
        <fullName evidence="3">TIGR02449 family protein</fullName>
    </recommendedName>
</protein>
<gene>
    <name evidence="2" type="ORF">MNBD_GAMMA10-718</name>
</gene>
<sequence>MSTENQSNIEALESKIEELLALTRKLSVENADLAEQLQNTRTDRAHLVELKEHVRTQVEGMISRLKTAENV</sequence>
<evidence type="ECO:0008006" key="3">
    <source>
        <dbReference type="Google" id="ProtNLM"/>
    </source>
</evidence>
<organism evidence="2">
    <name type="scientific">hydrothermal vent metagenome</name>
    <dbReference type="NCBI Taxonomy" id="652676"/>
    <lineage>
        <taxon>unclassified sequences</taxon>
        <taxon>metagenomes</taxon>
        <taxon>ecological metagenomes</taxon>
    </lineage>
</organism>
<reference evidence="2" key="1">
    <citation type="submission" date="2018-06" db="EMBL/GenBank/DDBJ databases">
        <authorList>
            <person name="Zhirakovskaya E."/>
        </authorList>
    </citation>
    <scope>NUCLEOTIDE SEQUENCE</scope>
</reference>
<keyword evidence="1" id="KW-0175">Coiled coil</keyword>
<evidence type="ECO:0000313" key="2">
    <source>
        <dbReference type="EMBL" id="VAW63220.1"/>
    </source>
</evidence>